<keyword evidence="3" id="KW-0067">ATP-binding</keyword>
<dbReference type="EMBL" id="PGFB01000002">
    <property type="protein sequence ID" value="PJJ63173.1"/>
    <property type="molecule type" value="Genomic_DNA"/>
</dbReference>
<accession>A0A2M9BYL1</accession>
<feature type="domain" description="Carboxyltransferase" evidence="4">
    <location>
        <begin position="31"/>
        <end position="298"/>
    </location>
</feature>
<keyword evidence="6" id="KW-1185">Reference proteome</keyword>
<dbReference type="NCBIfam" id="TIGR00724">
    <property type="entry name" value="urea_amlyse_rel"/>
    <property type="match status" value="1"/>
</dbReference>
<dbReference type="GO" id="GO:0005524">
    <property type="term" value="F:ATP binding"/>
    <property type="evidence" value="ECO:0007669"/>
    <property type="project" value="UniProtKB-KW"/>
</dbReference>
<dbReference type="InterPro" id="IPR003778">
    <property type="entry name" value="CT_A_B"/>
</dbReference>
<sequence length="298" mass="30507">MSAPVGAAALEVLATGILALVQDEGRAGLAHLGVPPSGAADRSAYRAANRLVGNRAGAATVEVVLGGLEVRALGGVTIAVTGARCPLKIVRADGSVRGAGSWCLERLEAGDILRCGRADAGLRSYLAVRGGVDVPAVLGSRSRDVLSGLGPRPLGVGQLLAVGELAGEWPAAASIPAPLVAAGPVVLDARRGPRDGWFTASSLDALSAEVWTVSSELDRVGVRLRDGAPLDRSIERELPSEGVVTGAIQVPADGLPILFLRDHPVSGGYPVVAVLDDRSIDRAAQLVPGERVRLRLHA</sequence>
<gene>
    <name evidence="5" type="ORF">CLV54_0830</name>
</gene>
<keyword evidence="2" id="KW-0378">Hydrolase</keyword>
<name>A0A2M9BYL1_9MICO</name>
<keyword evidence="1" id="KW-0547">Nucleotide-binding</keyword>
<comment type="caution">
    <text evidence="5">The sequence shown here is derived from an EMBL/GenBank/DDBJ whole genome shotgun (WGS) entry which is preliminary data.</text>
</comment>
<protein>
    <submittedName>
        <fullName evidence="5">Biotin-dependent carboxylase-like uncharacterized protein</fullName>
    </submittedName>
</protein>
<evidence type="ECO:0000313" key="6">
    <source>
        <dbReference type="Proteomes" id="UP000230161"/>
    </source>
</evidence>
<dbReference type="PANTHER" id="PTHR43309">
    <property type="entry name" value="5-OXOPROLINASE SUBUNIT C"/>
    <property type="match status" value="1"/>
</dbReference>
<dbReference type="AlphaFoldDB" id="A0A2M9BYL1"/>
<dbReference type="PANTHER" id="PTHR43309:SF3">
    <property type="entry name" value="5-OXOPROLINASE SUBUNIT C"/>
    <property type="match status" value="1"/>
</dbReference>
<dbReference type="RefSeq" id="WP_100343715.1">
    <property type="nucleotide sequence ID" value="NZ_PGFB01000002.1"/>
</dbReference>
<dbReference type="GO" id="GO:0016787">
    <property type="term" value="F:hydrolase activity"/>
    <property type="evidence" value="ECO:0007669"/>
    <property type="project" value="UniProtKB-KW"/>
</dbReference>
<dbReference type="Proteomes" id="UP000230161">
    <property type="component" value="Unassembled WGS sequence"/>
</dbReference>
<dbReference type="Gene3D" id="2.40.100.10">
    <property type="entry name" value="Cyclophilin-like"/>
    <property type="match status" value="1"/>
</dbReference>
<dbReference type="OrthoDB" id="9768696at2"/>
<evidence type="ECO:0000313" key="5">
    <source>
        <dbReference type="EMBL" id="PJJ63173.1"/>
    </source>
</evidence>
<reference evidence="5 6" key="1">
    <citation type="submission" date="2017-11" db="EMBL/GenBank/DDBJ databases">
        <title>Genomic Encyclopedia of Archaeal and Bacterial Type Strains, Phase II (KMG-II): From Individual Species to Whole Genera.</title>
        <authorList>
            <person name="Goeker M."/>
        </authorList>
    </citation>
    <scope>NUCLEOTIDE SEQUENCE [LARGE SCALE GENOMIC DNA]</scope>
    <source>
        <strain evidence="5 6">DSM 25625</strain>
    </source>
</reference>
<dbReference type="InterPro" id="IPR029000">
    <property type="entry name" value="Cyclophilin-like_dom_sf"/>
</dbReference>
<evidence type="ECO:0000256" key="1">
    <source>
        <dbReference type="ARBA" id="ARBA00022741"/>
    </source>
</evidence>
<dbReference type="Pfam" id="PF02626">
    <property type="entry name" value="CT_A_B"/>
    <property type="match status" value="1"/>
</dbReference>
<evidence type="ECO:0000256" key="3">
    <source>
        <dbReference type="ARBA" id="ARBA00022840"/>
    </source>
</evidence>
<proteinExistence type="predicted"/>
<dbReference type="SUPFAM" id="SSF50891">
    <property type="entry name" value="Cyclophilin-like"/>
    <property type="match status" value="1"/>
</dbReference>
<organism evidence="5 6">
    <name type="scientific">Compostimonas suwonensis</name>
    <dbReference type="NCBI Taxonomy" id="1048394"/>
    <lineage>
        <taxon>Bacteria</taxon>
        <taxon>Bacillati</taxon>
        <taxon>Actinomycetota</taxon>
        <taxon>Actinomycetes</taxon>
        <taxon>Micrococcales</taxon>
        <taxon>Microbacteriaceae</taxon>
        <taxon>Compostimonas</taxon>
    </lineage>
</organism>
<dbReference type="SMART" id="SM00797">
    <property type="entry name" value="AHS2"/>
    <property type="match status" value="1"/>
</dbReference>
<dbReference type="InterPro" id="IPR052708">
    <property type="entry name" value="PxpC"/>
</dbReference>
<evidence type="ECO:0000259" key="4">
    <source>
        <dbReference type="SMART" id="SM00797"/>
    </source>
</evidence>
<evidence type="ECO:0000256" key="2">
    <source>
        <dbReference type="ARBA" id="ARBA00022801"/>
    </source>
</evidence>